<evidence type="ECO:0000313" key="2">
    <source>
        <dbReference type="EnsemblMetazoa" id="ADIR014873-PA"/>
    </source>
</evidence>
<dbReference type="AlphaFoldDB" id="A0A182NYH4"/>
<keyword evidence="3" id="KW-1185">Reference proteome</keyword>
<dbReference type="Proteomes" id="UP000075884">
    <property type="component" value="Unassembled WGS sequence"/>
</dbReference>
<keyword evidence="1" id="KW-0812">Transmembrane</keyword>
<evidence type="ECO:0000313" key="3">
    <source>
        <dbReference type="Proteomes" id="UP000075884"/>
    </source>
</evidence>
<dbReference type="VEuPathDB" id="VectorBase:ADIR014873"/>
<sequence>MILVVVPTTSFVLTIILSIVSTAVPTITITRFAPASSTSTLITVIYPTVSGGTTIAITISIMATTFPVSFSFPIAFPVTLTISLTILFAITLTVSIAATLTIPSSVSFAITLFLPVLTISVARVVSLVLTAIAFRWGRSPSIMLLLCFQRALTAARDAG</sequence>
<keyword evidence="1" id="KW-1133">Transmembrane helix</keyword>
<dbReference type="EnsemblMetazoa" id="ADIR014873-RA">
    <property type="protein sequence ID" value="ADIR014873-PA"/>
    <property type="gene ID" value="ADIR014873"/>
</dbReference>
<feature type="transmembrane region" description="Helical" evidence="1">
    <location>
        <begin position="41"/>
        <end position="62"/>
    </location>
</feature>
<name>A0A182NYH4_9DIPT</name>
<organism evidence="2 3">
    <name type="scientific">Anopheles dirus</name>
    <dbReference type="NCBI Taxonomy" id="7168"/>
    <lineage>
        <taxon>Eukaryota</taxon>
        <taxon>Metazoa</taxon>
        <taxon>Ecdysozoa</taxon>
        <taxon>Arthropoda</taxon>
        <taxon>Hexapoda</taxon>
        <taxon>Insecta</taxon>
        <taxon>Pterygota</taxon>
        <taxon>Neoptera</taxon>
        <taxon>Endopterygota</taxon>
        <taxon>Diptera</taxon>
        <taxon>Nematocera</taxon>
        <taxon>Culicoidea</taxon>
        <taxon>Culicidae</taxon>
        <taxon>Anophelinae</taxon>
        <taxon>Anopheles</taxon>
    </lineage>
</organism>
<feature type="transmembrane region" description="Helical" evidence="1">
    <location>
        <begin position="108"/>
        <end position="134"/>
    </location>
</feature>
<proteinExistence type="predicted"/>
<reference evidence="3" key="1">
    <citation type="submission" date="2013-03" db="EMBL/GenBank/DDBJ databases">
        <title>The Genome Sequence of Anopheles dirus WRAIR2.</title>
        <authorList>
            <consortium name="The Broad Institute Genomics Platform"/>
            <person name="Neafsey D.E."/>
            <person name="Walton C."/>
            <person name="Walker B."/>
            <person name="Young S.K."/>
            <person name="Zeng Q."/>
            <person name="Gargeya S."/>
            <person name="Fitzgerald M."/>
            <person name="Haas B."/>
            <person name="Abouelleil A."/>
            <person name="Allen A.W."/>
            <person name="Alvarado L."/>
            <person name="Arachchi H.M."/>
            <person name="Berlin A.M."/>
            <person name="Chapman S.B."/>
            <person name="Gainer-Dewar J."/>
            <person name="Goldberg J."/>
            <person name="Griggs A."/>
            <person name="Gujja S."/>
            <person name="Hansen M."/>
            <person name="Howarth C."/>
            <person name="Imamovic A."/>
            <person name="Ireland A."/>
            <person name="Larimer J."/>
            <person name="McCowan C."/>
            <person name="Murphy C."/>
            <person name="Pearson M."/>
            <person name="Poon T.W."/>
            <person name="Priest M."/>
            <person name="Roberts A."/>
            <person name="Saif S."/>
            <person name="Shea T."/>
            <person name="Sisk P."/>
            <person name="Sykes S."/>
            <person name="Wortman J."/>
            <person name="Nusbaum C."/>
            <person name="Birren B."/>
        </authorList>
    </citation>
    <scope>NUCLEOTIDE SEQUENCE [LARGE SCALE GENOMIC DNA]</scope>
    <source>
        <strain evidence="3">WRAIR2</strain>
    </source>
</reference>
<feature type="transmembrane region" description="Helical" evidence="1">
    <location>
        <begin position="74"/>
        <end position="102"/>
    </location>
</feature>
<evidence type="ECO:0000256" key="1">
    <source>
        <dbReference type="SAM" id="Phobius"/>
    </source>
</evidence>
<keyword evidence="1" id="KW-0472">Membrane</keyword>
<accession>A0A182NYH4</accession>
<protein>
    <submittedName>
        <fullName evidence="2">Uncharacterized protein</fullName>
    </submittedName>
</protein>
<reference evidence="2" key="2">
    <citation type="submission" date="2020-05" db="UniProtKB">
        <authorList>
            <consortium name="EnsemblMetazoa"/>
        </authorList>
    </citation>
    <scope>IDENTIFICATION</scope>
    <source>
        <strain evidence="2">WRAIR2</strain>
    </source>
</reference>